<dbReference type="OrthoDB" id="524799at2759"/>
<dbReference type="EC" id="4.1.1.48" evidence="3"/>
<dbReference type="AlphaFoldDB" id="W7U0M8"/>
<evidence type="ECO:0000256" key="9">
    <source>
        <dbReference type="SAM" id="MobiDB-lite"/>
    </source>
</evidence>
<keyword evidence="12" id="KW-1185">Reference proteome</keyword>
<evidence type="ECO:0000256" key="1">
    <source>
        <dbReference type="ARBA" id="ARBA00001633"/>
    </source>
</evidence>
<keyword evidence="6" id="KW-0822">Tryptophan biosynthesis</keyword>
<evidence type="ECO:0000256" key="8">
    <source>
        <dbReference type="ARBA" id="ARBA00023239"/>
    </source>
</evidence>
<dbReference type="InterPro" id="IPR011060">
    <property type="entry name" value="RibuloseP-bd_barrel"/>
</dbReference>
<sequence>MKLSAWRANLQHSQHRQSLLFCLIATLTGVLVQAFVPHGNTVTAPIFPGPPPSPHRPSCRRARPLFMIDNFFRMHEKNRQLNWDDYFGKARYDHPHAFGSAAQVLTESLSVREAVDESLQQALYQLPACASIDLAIVAVHSSDTSEIDAVLTHLAQALPGHTRVLGWAGQSLGEAVRPAFEGLGARLVGEDGLPFISVTLASIPSVAGRGFYIGEEELRLWKAQGAAEASGQEVPVGGQDQGGTDEENVGEVSSAAAANSFLGPDKKWEQRVGVTVNEAYKDPPVILLLGSLEDASLAQAALQGLDRTYPGTARIGGLSDGVVLFSREGGPGSPQGARIFQEEGNGLLGLALLGDIRALTFVNQRVKRVPNTSTYRVESVSEDGKTIMEVSTPGGVRQTPVEAGLQAVLEGEEARALGLGDVDEEADMSAAESPGGARQGADRWSLVSVRGSQEPAAMLPAGWVFGSDGSLRLAGRVARKGQFLSIYVQDTGSTHEGEMGLVGALRREVDDEWGKAELGVTKFRPAGVLLAKDAAYPSQGIGQDFGEALGDTLAGTPIAGLVMDTAQFAPLVMTRSSALYHESLVVHVLACKAKRRDLREIRFRDRGLPGAGASNTKPSPLDMPFDPQRPVMDEATGEVAVNRQAALIGTDVRVDNMAWNVREESVYPRSLFESMVWTKERELYFVREDAPLMNLMRTVMMMIKNPDAAVQAKARGLDVTEALKAQTVEGDKWAVLGDISRGTPFHGVLAPLYDPEQAARATIAGGQAGAVAVRVDQTYYGGKYQHVREVKDALREARVPVVADDLVLYPYQLYLAKLFGADGVKMGQLSILSDEDLQYQVKICQTLSLTPIISVASLSQLRRAAALPLNQTSVLTIDDRNWATMGSNSGSKHRAVEWLQDPVVQASLQARREGAGAGGAPLILVEGRSNLSDAEKEELKRLGVGGEVFAFADLPSSVRVEAGREKNGMGSQNGGPSGLGMGGTSMGGGKSIESLKELLRAQAAASSSTPP</sequence>
<feature type="region of interest" description="Disordered" evidence="9">
    <location>
        <begin position="963"/>
        <end position="1011"/>
    </location>
</feature>
<feature type="compositionally biased region" description="Gly residues" evidence="9">
    <location>
        <begin position="971"/>
        <end position="990"/>
    </location>
</feature>
<dbReference type="Pfam" id="PF00218">
    <property type="entry name" value="IGPS"/>
    <property type="match status" value="1"/>
</dbReference>
<dbReference type="PANTHER" id="PTHR22854:SF2">
    <property type="entry name" value="INDOLE-3-GLYCEROL-PHOSPHATE SYNTHASE"/>
    <property type="match status" value="1"/>
</dbReference>
<evidence type="ECO:0000313" key="11">
    <source>
        <dbReference type="EMBL" id="EWM29333.1"/>
    </source>
</evidence>
<proteinExistence type="predicted"/>
<keyword evidence="7" id="KW-0057">Aromatic amino acid biosynthesis</keyword>
<comment type="pathway">
    <text evidence="2">Amino-acid biosynthesis; L-tryptophan biosynthesis; L-tryptophan from chorismate: step 4/5.</text>
</comment>
<reference evidence="11 12" key="1">
    <citation type="journal article" date="2014" name="Mol. Plant">
        <title>Chromosome Scale Genome Assembly and Transcriptome Profiling of Nannochloropsis gaditana in Nitrogen Depletion.</title>
        <authorList>
            <person name="Corteggiani Carpinelli E."/>
            <person name="Telatin A."/>
            <person name="Vitulo N."/>
            <person name="Forcato C."/>
            <person name="D'Angelo M."/>
            <person name="Schiavon R."/>
            <person name="Vezzi A."/>
            <person name="Giacometti G.M."/>
            <person name="Morosinotto T."/>
            <person name="Valle G."/>
        </authorList>
    </citation>
    <scope>NUCLEOTIDE SEQUENCE [LARGE SCALE GENOMIC DNA]</scope>
    <source>
        <strain evidence="11 12">B-31</strain>
    </source>
</reference>
<dbReference type="InterPro" id="IPR045186">
    <property type="entry name" value="Indole-3-glycerol_P_synth"/>
</dbReference>
<evidence type="ECO:0000313" key="12">
    <source>
        <dbReference type="Proteomes" id="UP000019335"/>
    </source>
</evidence>
<evidence type="ECO:0000256" key="7">
    <source>
        <dbReference type="ARBA" id="ARBA00023141"/>
    </source>
</evidence>
<evidence type="ECO:0000256" key="3">
    <source>
        <dbReference type="ARBA" id="ARBA00012362"/>
    </source>
</evidence>
<comment type="catalytic activity">
    <reaction evidence="1">
        <text>1-(2-carboxyphenylamino)-1-deoxy-D-ribulose 5-phosphate + H(+) = (1S,2R)-1-C-(indol-3-yl)glycerol 3-phosphate + CO2 + H2O</text>
        <dbReference type="Rhea" id="RHEA:23476"/>
        <dbReference type="ChEBI" id="CHEBI:15377"/>
        <dbReference type="ChEBI" id="CHEBI:15378"/>
        <dbReference type="ChEBI" id="CHEBI:16526"/>
        <dbReference type="ChEBI" id="CHEBI:58613"/>
        <dbReference type="ChEBI" id="CHEBI:58866"/>
        <dbReference type="EC" id="4.1.1.48"/>
    </reaction>
</comment>
<keyword evidence="4" id="KW-0028">Amino-acid biosynthesis</keyword>
<evidence type="ECO:0000259" key="10">
    <source>
        <dbReference type="Pfam" id="PF00218"/>
    </source>
</evidence>
<dbReference type="EMBL" id="AZIL01000170">
    <property type="protein sequence ID" value="EWM29333.1"/>
    <property type="molecule type" value="Genomic_DNA"/>
</dbReference>
<protein>
    <recommendedName>
        <fullName evidence="3">indole-3-glycerol-phosphate synthase</fullName>
        <ecNumber evidence="3">4.1.1.48</ecNumber>
    </recommendedName>
</protein>
<keyword evidence="5" id="KW-0210">Decarboxylase</keyword>
<gene>
    <name evidence="11" type="ORF">Naga_100205g4</name>
</gene>
<keyword evidence="8" id="KW-0456">Lyase</keyword>
<dbReference type="InterPro" id="IPR013785">
    <property type="entry name" value="Aldolase_TIM"/>
</dbReference>
<feature type="domain" description="Indole-3-glycerol phosphate synthase" evidence="10">
    <location>
        <begin position="710"/>
        <end position="892"/>
    </location>
</feature>
<dbReference type="UniPathway" id="UPA00035">
    <property type="reaction ID" value="UER00043"/>
</dbReference>
<dbReference type="GO" id="GO:0004425">
    <property type="term" value="F:indole-3-glycerol-phosphate synthase activity"/>
    <property type="evidence" value="ECO:0007669"/>
    <property type="project" value="UniProtKB-EC"/>
</dbReference>
<dbReference type="GO" id="GO:0000162">
    <property type="term" value="P:L-tryptophan biosynthetic process"/>
    <property type="evidence" value="ECO:0007669"/>
    <property type="project" value="UniProtKB-UniPathway"/>
</dbReference>
<dbReference type="InterPro" id="IPR013798">
    <property type="entry name" value="Indole-3-glycerol_P_synth_dom"/>
</dbReference>
<organism evidence="11 12">
    <name type="scientific">Nannochloropsis gaditana</name>
    <dbReference type="NCBI Taxonomy" id="72520"/>
    <lineage>
        <taxon>Eukaryota</taxon>
        <taxon>Sar</taxon>
        <taxon>Stramenopiles</taxon>
        <taxon>Ochrophyta</taxon>
        <taxon>Eustigmatophyceae</taxon>
        <taxon>Eustigmatales</taxon>
        <taxon>Monodopsidaceae</taxon>
        <taxon>Nannochloropsis</taxon>
    </lineage>
</organism>
<dbReference type="Proteomes" id="UP000019335">
    <property type="component" value="Chromosome 3"/>
</dbReference>
<accession>W7U0M8</accession>
<evidence type="ECO:0000256" key="6">
    <source>
        <dbReference type="ARBA" id="ARBA00022822"/>
    </source>
</evidence>
<evidence type="ECO:0000256" key="2">
    <source>
        <dbReference type="ARBA" id="ARBA00004696"/>
    </source>
</evidence>
<dbReference type="SUPFAM" id="SSF51366">
    <property type="entry name" value="Ribulose-phoshate binding barrel"/>
    <property type="match status" value="1"/>
</dbReference>
<evidence type="ECO:0000256" key="5">
    <source>
        <dbReference type="ARBA" id="ARBA00022793"/>
    </source>
</evidence>
<dbReference type="PANTHER" id="PTHR22854">
    <property type="entry name" value="TRYPTOPHAN BIOSYNTHESIS PROTEIN"/>
    <property type="match status" value="1"/>
</dbReference>
<dbReference type="Gene3D" id="3.20.20.70">
    <property type="entry name" value="Aldolase class I"/>
    <property type="match status" value="1"/>
</dbReference>
<comment type="caution">
    <text evidence="11">The sequence shown here is derived from an EMBL/GenBank/DDBJ whole genome shotgun (WGS) entry which is preliminary data.</text>
</comment>
<name>W7U0M8_9STRA</name>
<dbReference type="GO" id="GO:0004640">
    <property type="term" value="F:phosphoribosylanthranilate isomerase activity"/>
    <property type="evidence" value="ECO:0007669"/>
    <property type="project" value="TreeGrafter"/>
</dbReference>
<evidence type="ECO:0000256" key="4">
    <source>
        <dbReference type="ARBA" id="ARBA00022605"/>
    </source>
</evidence>